<name>A0A0A2LZE7_9FLAO</name>
<dbReference type="OrthoDB" id="714084at2"/>
<dbReference type="PROSITE" id="PS51257">
    <property type="entry name" value="PROKAR_LIPOPROTEIN"/>
    <property type="match status" value="1"/>
</dbReference>
<gene>
    <name evidence="1" type="ORF">Q765_20255</name>
</gene>
<evidence type="ECO:0000313" key="2">
    <source>
        <dbReference type="Proteomes" id="UP000030152"/>
    </source>
</evidence>
<keyword evidence="2" id="KW-1185">Reference proteome</keyword>
<dbReference type="RefSeq" id="WP_020214582.1">
    <property type="nucleotide sequence ID" value="NZ_JRLX01000041.1"/>
</dbReference>
<reference evidence="1 2" key="1">
    <citation type="submission" date="2013-09" db="EMBL/GenBank/DDBJ databases">
        <authorList>
            <person name="Zeng Z."/>
            <person name="Chen C."/>
        </authorList>
    </citation>
    <scope>NUCLEOTIDE SEQUENCE [LARGE SCALE GENOMIC DNA]</scope>
    <source>
        <strain evidence="1 2">WB 3.3-2</strain>
    </source>
</reference>
<sequence length="192" mass="22255">MKYILLFSLILFLSCKKEITQKAEELPALPSNSLLLSTFNKILFVKEIKEGLGNSHQESTYIIQNLADKFSLIQIIGLSNKKEKTFNRRDSLYFLQQINNKQNLIINKSLVSNNKMVLLDEKSIHKRSVAKRDELFGFGYYEFSKPFISANHTKAIIQVDYHCPDCGYGNALIFEKRHGIWIMTDQLSLWDN</sequence>
<dbReference type="AlphaFoldDB" id="A0A0A2LZE7"/>
<evidence type="ECO:0000313" key="1">
    <source>
        <dbReference type="EMBL" id="KGO84686.1"/>
    </source>
</evidence>
<organism evidence="1 2">
    <name type="scientific">Flavobacterium rivuli WB 3.3-2 = DSM 21788</name>
    <dbReference type="NCBI Taxonomy" id="1121895"/>
    <lineage>
        <taxon>Bacteria</taxon>
        <taxon>Pseudomonadati</taxon>
        <taxon>Bacteroidota</taxon>
        <taxon>Flavobacteriia</taxon>
        <taxon>Flavobacteriales</taxon>
        <taxon>Flavobacteriaceae</taxon>
        <taxon>Flavobacterium</taxon>
    </lineage>
</organism>
<dbReference type="Proteomes" id="UP000030152">
    <property type="component" value="Unassembled WGS sequence"/>
</dbReference>
<dbReference type="EMBL" id="JRLX01000041">
    <property type="protein sequence ID" value="KGO84686.1"/>
    <property type="molecule type" value="Genomic_DNA"/>
</dbReference>
<accession>A0A0A2LZE7</accession>
<comment type="caution">
    <text evidence="1">The sequence shown here is derived from an EMBL/GenBank/DDBJ whole genome shotgun (WGS) entry which is preliminary data.</text>
</comment>
<dbReference type="STRING" id="1121895.GCA_000378485_03404"/>
<protein>
    <submittedName>
        <fullName evidence="1">Uncharacterized protein</fullName>
    </submittedName>
</protein>
<proteinExistence type="predicted"/>